<dbReference type="EMBL" id="BARW01006859">
    <property type="protein sequence ID" value="GAI81704.1"/>
    <property type="molecule type" value="Genomic_DNA"/>
</dbReference>
<dbReference type="SUPFAM" id="SSF53756">
    <property type="entry name" value="UDP-Glycosyltransferase/glycogen phosphorylase"/>
    <property type="match status" value="1"/>
</dbReference>
<dbReference type="PANTHER" id="PTHR12526">
    <property type="entry name" value="GLYCOSYLTRANSFERASE"/>
    <property type="match status" value="1"/>
</dbReference>
<reference evidence="2" key="1">
    <citation type="journal article" date="2014" name="Front. Microbiol.">
        <title>High frequency of phylogenetically diverse reductive dehalogenase-homologous genes in deep subseafloor sedimentary metagenomes.</title>
        <authorList>
            <person name="Kawai M."/>
            <person name="Futagami T."/>
            <person name="Toyoda A."/>
            <person name="Takaki Y."/>
            <person name="Nishi S."/>
            <person name="Hori S."/>
            <person name="Arai W."/>
            <person name="Tsubouchi T."/>
            <person name="Morono Y."/>
            <person name="Uchiyama I."/>
            <person name="Ito T."/>
            <person name="Fujiyama A."/>
            <person name="Inagaki F."/>
            <person name="Takami H."/>
        </authorList>
    </citation>
    <scope>NUCLEOTIDE SEQUENCE</scope>
    <source>
        <strain evidence="2">Expedition CK06-06</strain>
    </source>
</reference>
<organism evidence="2">
    <name type="scientific">marine sediment metagenome</name>
    <dbReference type="NCBI Taxonomy" id="412755"/>
    <lineage>
        <taxon>unclassified sequences</taxon>
        <taxon>metagenomes</taxon>
        <taxon>ecological metagenomes</taxon>
    </lineage>
</organism>
<protein>
    <recommendedName>
        <fullName evidence="1">Glycosyl transferase family 1 domain-containing protein</fullName>
    </recommendedName>
</protein>
<feature type="domain" description="Glycosyl transferase family 1" evidence="1">
    <location>
        <begin position="74"/>
        <end position="242"/>
    </location>
</feature>
<proteinExistence type="predicted"/>
<accession>X1TNS8</accession>
<dbReference type="AlphaFoldDB" id="X1TNS8"/>
<name>X1TNS8_9ZZZZ</name>
<evidence type="ECO:0000313" key="2">
    <source>
        <dbReference type="EMBL" id="GAI81704.1"/>
    </source>
</evidence>
<dbReference type="Pfam" id="PF00534">
    <property type="entry name" value="Glycos_transf_1"/>
    <property type="match status" value="1"/>
</dbReference>
<dbReference type="Gene3D" id="3.40.50.2000">
    <property type="entry name" value="Glycogen Phosphorylase B"/>
    <property type="match status" value="2"/>
</dbReference>
<gene>
    <name evidence="2" type="ORF">S12H4_14390</name>
</gene>
<sequence length="264" mass="30277">MLGEDDMEALLDKGVPFNALRKKIMGMMSTYFSLNTEFTKSYLSVYSGKSKVFESTQCVNTEVFHTVDQEKKVQIRKKLGLPSGKFIIITVGFLIKRKGFRQIFEVLSKLNIPYLYLVVGDYKINESHYLFNHAHEMTELYNKGYELLKSKVLFTGPKENVSEYLQAADIFLLNSKREGIPNALLEAMACGIAPVIRNIKGINGFLVFRDKNAFVYNTPEEFNDRILDSFTSKKKRLCYGEKSSELVNKDSTFEVLYEKLTRGN</sequence>
<dbReference type="PANTHER" id="PTHR12526:SF637">
    <property type="entry name" value="GLYCOSYLTRANSFERASE EPSF-RELATED"/>
    <property type="match status" value="1"/>
</dbReference>
<dbReference type="GO" id="GO:0016757">
    <property type="term" value="F:glycosyltransferase activity"/>
    <property type="evidence" value="ECO:0007669"/>
    <property type="project" value="InterPro"/>
</dbReference>
<comment type="caution">
    <text evidence="2">The sequence shown here is derived from an EMBL/GenBank/DDBJ whole genome shotgun (WGS) entry which is preliminary data.</text>
</comment>
<dbReference type="InterPro" id="IPR001296">
    <property type="entry name" value="Glyco_trans_1"/>
</dbReference>
<evidence type="ECO:0000259" key="1">
    <source>
        <dbReference type="Pfam" id="PF00534"/>
    </source>
</evidence>